<proteinExistence type="predicted"/>
<feature type="compositionally biased region" description="Basic and acidic residues" evidence="1">
    <location>
        <begin position="141"/>
        <end position="154"/>
    </location>
</feature>
<feature type="region of interest" description="Disordered" evidence="1">
    <location>
        <begin position="42"/>
        <end position="79"/>
    </location>
</feature>
<gene>
    <name evidence="2" type="ORF">PYX00_009796</name>
</gene>
<name>A0AAW2HDA9_9NEOP</name>
<dbReference type="EMBL" id="JARGDH010000005">
    <property type="protein sequence ID" value="KAL0267551.1"/>
    <property type="molecule type" value="Genomic_DNA"/>
</dbReference>
<dbReference type="AlphaFoldDB" id="A0AAW2HDA9"/>
<feature type="region of interest" description="Disordered" evidence="1">
    <location>
        <begin position="192"/>
        <end position="215"/>
    </location>
</feature>
<protein>
    <submittedName>
        <fullName evidence="2">Uncharacterized protein</fullName>
    </submittedName>
</protein>
<comment type="caution">
    <text evidence="2">The sequence shown here is derived from an EMBL/GenBank/DDBJ whole genome shotgun (WGS) entry which is preliminary data.</text>
</comment>
<evidence type="ECO:0000256" key="1">
    <source>
        <dbReference type="SAM" id="MobiDB-lite"/>
    </source>
</evidence>
<feature type="region of interest" description="Disordered" evidence="1">
    <location>
        <begin position="242"/>
        <end position="263"/>
    </location>
</feature>
<feature type="compositionally biased region" description="Pro residues" evidence="1">
    <location>
        <begin position="130"/>
        <end position="140"/>
    </location>
</feature>
<feature type="region of interest" description="Disordered" evidence="1">
    <location>
        <begin position="123"/>
        <end position="179"/>
    </location>
</feature>
<organism evidence="2">
    <name type="scientific">Menopon gallinae</name>
    <name type="common">poultry shaft louse</name>
    <dbReference type="NCBI Taxonomy" id="328185"/>
    <lineage>
        <taxon>Eukaryota</taxon>
        <taxon>Metazoa</taxon>
        <taxon>Ecdysozoa</taxon>
        <taxon>Arthropoda</taxon>
        <taxon>Hexapoda</taxon>
        <taxon>Insecta</taxon>
        <taxon>Pterygota</taxon>
        <taxon>Neoptera</taxon>
        <taxon>Paraneoptera</taxon>
        <taxon>Psocodea</taxon>
        <taxon>Troctomorpha</taxon>
        <taxon>Phthiraptera</taxon>
        <taxon>Amblycera</taxon>
        <taxon>Menoponidae</taxon>
        <taxon>Menopon</taxon>
    </lineage>
</organism>
<reference evidence="2" key="1">
    <citation type="journal article" date="2024" name="Gigascience">
        <title>Chromosome-level genome of the poultry shaft louse Menopon gallinae provides insight into the host-switching and adaptive evolution of parasitic lice.</title>
        <authorList>
            <person name="Xu Y."/>
            <person name="Ma L."/>
            <person name="Liu S."/>
            <person name="Liang Y."/>
            <person name="Liu Q."/>
            <person name="He Z."/>
            <person name="Tian L."/>
            <person name="Duan Y."/>
            <person name="Cai W."/>
            <person name="Li H."/>
            <person name="Song F."/>
        </authorList>
    </citation>
    <scope>NUCLEOTIDE SEQUENCE</scope>
    <source>
        <strain evidence="2">Cailab_2023a</strain>
    </source>
</reference>
<accession>A0AAW2HDA9</accession>
<sequence length="282" mass="30148">MLLMETKEPETVPEPEAVTNCQVEETNDVVPTSEVTEVKEVTEVASPETPNEPVVEEQTPQVTAVEEQTPQVTAVEEQTPRMTVVEEQKPQVTVVVSDAKVVVMGAGIPTVKGVDIIKPVQKELTKEELPPPLPASPPPTEPKEELVAKDRESEQVADEAMTPVKEALTTEKCAPEVQKTVELTESVRNAVEEAASCDQSNEDVGATDTSSSEETIEVKAEVSAVVLEQSSHSETVANVVTLSSNAEETSEKEEFGAGESLAEMDSATETVIAASNEVIVAE</sequence>
<feature type="compositionally biased region" description="Polar residues" evidence="1">
    <location>
        <begin position="58"/>
        <end position="72"/>
    </location>
</feature>
<evidence type="ECO:0000313" key="2">
    <source>
        <dbReference type="EMBL" id="KAL0267551.1"/>
    </source>
</evidence>